<dbReference type="EMBL" id="SIDB01000007">
    <property type="protein sequence ID" value="KAI3430872.1"/>
    <property type="molecule type" value="Genomic_DNA"/>
</dbReference>
<comment type="caution">
    <text evidence="2">The sequence shown here is derived from an EMBL/GenBank/DDBJ whole genome shotgun (WGS) entry which is preliminary data.</text>
</comment>
<gene>
    <name evidence="2" type="ORF">D9Q98_009281</name>
</gene>
<dbReference type="OrthoDB" id="546098at2759"/>
<feature type="domain" description="Reverse transcriptase Ty1/copia-type" evidence="1">
    <location>
        <begin position="7"/>
        <end position="125"/>
    </location>
</feature>
<organism evidence="2 3">
    <name type="scientific">Chlorella vulgaris</name>
    <name type="common">Green alga</name>
    <dbReference type="NCBI Taxonomy" id="3077"/>
    <lineage>
        <taxon>Eukaryota</taxon>
        <taxon>Viridiplantae</taxon>
        <taxon>Chlorophyta</taxon>
        <taxon>core chlorophytes</taxon>
        <taxon>Trebouxiophyceae</taxon>
        <taxon>Chlorellales</taxon>
        <taxon>Chlorellaceae</taxon>
        <taxon>Chlorella clade</taxon>
        <taxon>Chlorella</taxon>
    </lineage>
</organism>
<dbReference type="InterPro" id="IPR013103">
    <property type="entry name" value="RVT_2"/>
</dbReference>
<evidence type="ECO:0000313" key="2">
    <source>
        <dbReference type="EMBL" id="KAI3430872.1"/>
    </source>
</evidence>
<sequence>MAALAVNGTWTLEQTPAGVNPIPAKGCSKSSATAGKARLVAKGFWQREGIDYDEVFAPVSKYGMLRALLAKAAAAELDIKTASLNGELEEEIYIQQPPGYEQEGSRQLGCHLLRALFGLKQAPHLRTDQACPSHQDSIMPGSMGVTSCN</sequence>
<proteinExistence type="predicted"/>
<dbReference type="AlphaFoldDB" id="A0A9D4YX36"/>
<dbReference type="Pfam" id="PF07727">
    <property type="entry name" value="RVT_2"/>
    <property type="match status" value="1"/>
</dbReference>
<keyword evidence="3" id="KW-1185">Reference proteome</keyword>
<reference evidence="2" key="1">
    <citation type="journal article" date="2019" name="Plant J.">
        <title>Chlorella vulgaris genome assembly and annotation reveals the molecular basis for metabolic acclimation to high light conditions.</title>
        <authorList>
            <person name="Cecchin M."/>
            <person name="Marcolungo L."/>
            <person name="Rossato M."/>
            <person name="Girolomoni L."/>
            <person name="Cosentino E."/>
            <person name="Cuine S."/>
            <person name="Li-Beisson Y."/>
            <person name="Delledonne M."/>
            <person name="Ballottari M."/>
        </authorList>
    </citation>
    <scope>NUCLEOTIDE SEQUENCE</scope>
    <source>
        <strain evidence="2">211/11P</strain>
    </source>
</reference>
<protein>
    <recommendedName>
        <fullName evidence="1">Reverse transcriptase Ty1/copia-type domain-containing protein</fullName>
    </recommendedName>
</protein>
<evidence type="ECO:0000313" key="3">
    <source>
        <dbReference type="Proteomes" id="UP001055712"/>
    </source>
</evidence>
<dbReference type="Proteomes" id="UP001055712">
    <property type="component" value="Unassembled WGS sequence"/>
</dbReference>
<accession>A0A9D4YX36</accession>
<reference evidence="2" key="2">
    <citation type="submission" date="2020-11" db="EMBL/GenBank/DDBJ databases">
        <authorList>
            <person name="Cecchin M."/>
            <person name="Marcolungo L."/>
            <person name="Rossato M."/>
            <person name="Girolomoni L."/>
            <person name="Cosentino E."/>
            <person name="Cuine S."/>
            <person name="Li-Beisson Y."/>
            <person name="Delledonne M."/>
            <person name="Ballottari M."/>
        </authorList>
    </citation>
    <scope>NUCLEOTIDE SEQUENCE</scope>
    <source>
        <strain evidence="2">211/11P</strain>
        <tissue evidence="2">Whole cell</tissue>
    </source>
</reference>
<evidence type="ECO:0000259" key="1">
    <source>
        <dbReference type="Pfam" id="PF07727"/>
    </source>
</evidence>
<name>A0A9D4YX36_CHLVU</name>